<dbReference type="GO" id="GO:0022904">
    <property type="term" value="P:respiratory electron transport chain"/>
    <property type="evidence" value="ECO:0007669"/>
    <property type="project" value="InterPro"/>
</dbReference>
<evidence type="ECO:0000256" key="5">
    <source>
        <dbReference type="ARBA" id="ARBA00022617"/>
    </source>
</evidence>
<feature type="transmembrane region" description="Helical" evidence="13">
    <location>
        <begin position="12"/>
        <end position="34"/>
    </location>
</feature>
<keyword evidence="5" id="KW-0349">Heme</keyword>
<evidence type="ECO:0000256" key="12">
    <source>
        <dbReference type="ARBA" id="ARBA00037975"/>
    </source>
</evidence>
<evidence type="ECO:0000256" key="2">
    <source>
        <dbReference type="ARBA" id="ARBA00004651"/>
    </source>
</evidence>
<evidence type="ECO:0000256" key="6">
    <source>
        <dbReference type="ARBA" id="ARBA00022692"/>
    </source>
</evidence>
<dbReference type="InterPro" id="IPR016174">
    <property type="entry name" value="Di-haem_cyt_TM"/>
</dbReference>
<dbReference type="PANTHER" id="PTHR30529">
    <property type="entry name" value="CYTOCHROME B561"/>
    <property type="match status" value="1"/>
</dbReference>
<gene>
    <name evidence="15" type="ORF">GNP35_07140</name>
</gene>
<comment type="similarity">
    <text evidence="12">Belongs to the cytochrome b561 family.</text>
</comment>
<dbReference type="AlphaFoldDB" id="A0A6N8FB98"/>
<keyword evidence="3" id="KW-0813">Transport</keyword>
<evidence type="ECO:0000256" key="4">
    <source>
        <dbReference type="ARBA" id="ARBA00022475"/>
    </source>
</evidence>
<keyword evidence="7" id="KW-0479">Metal-binding</keyword>
<dbReference type="GO" id="GO:0009055">
    <property type="term" value="F:electron transfer activity"/>
    <property type="evidence" value="ECO:0007669"/>
    <property type="project" value="InterPro"/>
</dbReference>
<dbReference type="InterPro" id="IPR011577">
    <property type="entry name" value="Cyt_b561_bac/Ni-Hgenase"/>
</dbReference>
<comment type="caution">
    <text evidence="15">The sequence shown here is derived from an EMBL/GenBank/DDBJ whole genome shotgun (WGS) entry which is preliminary data.</text>
</comment>
<comment type="subcellular location">
    <subcellularLocation>
        <location evidence="2">Cell membrane</location>
        <topology evidence="2">Multi-pass membrane protein</topology>
    </subcellularLocation>
</comment>
<evidence type="ECO:0000259" key="14">
    <source>
        <dbReference type="Pfam" id="PF01292"/>
    </source>
</evidence>
<evidence type="ECO:0000256" key="8">
    <source>
        <dbReference type="ARBA" id="ARBA00022982"/>
    </source>
</evidence>
<protein>
    <submittedName>
        <fullName evidence="15">DUF4405 domain-containing protein</fullName>
    </submittedName>
</protein>
<dbReference type="Pfam" id="PF01292">
    <property type="entry name" value="Ni_hydr_CYTB"/>
    <property type="match status" value="1"/>
</dbReference>
<organism evidence="15 16">
    <name type="scientific">Psychrosphaera haliotis</name>
    <dbReference type="NCBI Taxonomy" id="555083"/>
    <lineage>
        <taxon>Bacteria</taxon>
        <taxon>Pseudomonadati</taxon>
        <taxon>Pseudomonadota</taxon>
        <taxon>Gammaproteobacteria</taxon>
        <taxon>Alteromonadales</taxon>
        <taxon>Pseudoalteromonadaceae</taxon>
        <taxon>Psychrosphaera</taxon>
    </lineage>
</organism>
<keyword evidence="16" id="KW-1185">Reference proteome</keyword>
<dbReference type="GO" id="GO:0020037">
    <property type="term" value="F:heme binding"/>
    <property type="evidence" value="ECO:0007669"/>
    <property type="project" value="TreeGrafter"/>
</dbReference>
<dbReference type="Gene3D" id="1.20.950.20">
    <property type="entry name" value="Transmembrane di-heme cytochromes, Chain C"/>
    <property type="match status" value="2"/>
</dbReference>
<keyword evidence="4" id="KW-1003">Cell membrane</keyword>
<dbReference type="InterPro" id="IPR052168">
    <property type="entry name" value="Cytochrome_b561_oxidase"/>
</dbReference>
<evidence type="ECO:0000256" key="9">
    <source>
        <dbReference type="ARBA" id="ARBA00022989"/>
    </source>
</evidence>
<accession>A0A6N8FB98</accession>
<evidence type="ECO:0000313" key="15">
    <source>
        <dbReference type="EMBL" id="MUH72270.1"/>
    </source>
</evidence>
<dbReference type="SUPFAM" id="SSF81342">
    <property type="entry name" value="Transmembrane di-heme cytochromes"/>
    <property type="match status" value="1"/>
</dbReference>
<feature type="domain" description="Cytochrome b561 bacterial/Ni-hydrogenase" evidence="14">
    <location>
        <begin position="9"/>
        <end position="177"/>
    </location>
</feature>
<dbReference type="Proteomes" id="UP000439994">
    <property type="component" value="Unassembled WGS sequence"/>
</dbReference>
<evidence type="ECO:0000256" key="13">
    <source>
        <dbReference type="SAM" id="Phobius"/>
    </source>
</evidence>
<sequence>MIKNSDTSFGIVNIAIHWITALLVFGLFGVGLWMVDLSYYSEWYRTAPDLHKSFGLTLLALTLFRIIWKLINPSPKALSSNKLETMAGKLAHFAIYALLLTIMVSGYLISTADGRGIEWFWLFEVASLGEFVPNQEDIAGDIHEWAAYILIGLVVVHIIAALKHHFVDKDKTLVRMVKVQKEEHQD</sequence>
<feature type="transmembrane region" description="Helical" evidence="13">
    <location>
        <begin position="54"/>
        <end position="72"/>
    </location>
</feature>
<keyword evidence="11 13" id="KW-0472">Membrane</keyword>
<keyword evidence="6 13" id="KW-0812">Transmembrane</keyword>
<evidence type="ECO:0000256" key="7">
    <source>
        <dbReference type="ARBA" id="ARBA00022723"/>
    </source>
</evidence>
<dbReference type="OrthoDB" id="9793784at2"/>
<evidence type="ECO:0000256" key="11">
    <source>
        <dbReference type="ARBA" id="ARBA00023136"/>
    </source>
</evidence>
<dbReference type="GO" id="GO:0005886">
    <property type="term" value="C:plasma membrane"/>
    <property type="evidence" value="ECO:0007669"/>
    <property type="project" value="UniProtKB-SubCell"/>
</dbReference>
<evidence type="ECO:0000256" key="1">
    <source>
        <dbReference type="ARBA" id="ARBA00001970"/>
    </source>
</evidence>
<keyword evidence="10" id="KW-0408">Iron</keyword>
<keyword evidence="8" id="KW-0249">Electron transport</keyword>
<comment type="cofactor">
    <cofactor evidence="1">
        <name>heme b</name>
        <dbReference type="ChEBI" id="CHEBI:60344"/>
    </cofactor>
</comment>
<name>A0A6N8FB98_9GAMM</name>
<feature type="transmembrane region" description="Helical" evidence="13">
    <location>
        <begin position="93"/>
        <end position="112"/>
    </location>
</feature>
<dbReference type="PANTHER" id="PTHR30529:SF1">
    <property type="entry name" value="CYTOCHROME B561 HOMOLOG 2"/>
    <property type="match status" value="1"/>
</dbReference>
<keyword evidence="9 13" id="KW-1133">Transmembrane helix</keyword>
<dbReference type="RefSeq" id="WP_155695463.1">
    <property type="nucleotide sequence ID" value="NZ_WOCD01000003.1"/>
</dbReference>
<dbReference type="EMBL" id="WOCD01000003">
    <property type="protein sequence ID" value="MUH72270.1"/>
    <property type="molecule type" value="Genomic_DNA"/>
</dbReference>
<reference evidence="15 16" key="1">
    <citation type="submission" date="2019-11" db="EMBL/GenBank/DDBJ databases">
        <title>P. haliotis isolates from Z. marina roots.</title>
        <authorList>
            <person name="Cohen M."/>
            <person name="Jospin G."/>
            <person name="Eisen J.A."/>
            <person name="Coil D.A."/>
        </authorList>
    </citation>
    <scope>NUCLEOTIDE SEQUENCE [LARGE SCALE GENOMIC DNA]</scope>
    <source>
        <strain evidence="15 16">UCD-MCMsp1aY</strain>
    </source>
</reference>
<evidence type="ECO:0000313" key="16">
    <source>
        <dbReference type="Proteomes" id="UP000439994"/>
    </source>
</evidence>
<evidence type="ECO:0000256" key="3">
    <source>
        <dbReference type="ARBA" id="ARBA00022448"/>
    </source>
</evidence>
<dbReference type="GO" id="GO:0046872">
    <property type="term" value="F:metal ion binding"/>
    <property type="evidence" value="ECO:0007669"/>
    <property type="project" value="UniProtKB-KW"/>
</dbReference>
<feature type="transmembrane region" description="Helical" evidence="13">
    <location>
        <begin position="145"/>
        <end position="162"/>
    </location>
</feature>
<proteinExistence type="inferred from homology"/>
<evidence type="ECO:0000256" key="10">
    <source>
        <dbReference type="ARBA" id="ARBA00023004"/>
    </source>
</evidence>